<reference evidence="1 2" key="1">
    <citation type="submission" date="2014-08" db="EMBL/GenBank/DDBJ databases">
        <authorList>
            <person name="Moulin Lionel"/>
        </authorList>
    </citation>
    <scope>NUCLEOTIDE SEQUENCE [LARGE SCALE GENOMIC DNA]</scope>
</reference>
<gene>
    <name evidence="1" type="ORF">MPL3365_170087</name>
</gene>
<evidence type="ECO:0000313" key="2">
    <source>
        <dbReference type="Proteomes" id="UP000046122"/>
    </source>
</evidence>
<accession>A0A090G5G9</accession>
<dbReference type="Proteomes" id="UP000046122">
    <property type="component" value="Unassembled WGS sequence"/>
</dbReference>
<sequence length="39" mass="4590">MRSDFLYCFLSLGIPGYAAHIVTVQVVEKKYSERRIDRQ</sequence>
<name>A0A090G5G9_MESPL</name>
<protein>
    <submittedName>
        <fullName evidence="1">Uncharacterized protein</fullName>
    </submittedName>
</protein>
<dbReference type="AlphaFoldDB" id="A0A090G5G9"/>
<evidence type="ECO:0000313" key="1">
    <source>
        <dbReference type="EMBL" id="CDX52780.1"/>
    </source>
</evidence>
<organism evidence="1 2">
    <name type="scientific">Mesorhizobium plurifarium</name>
    <dbReference type="NCBI Taxonomy" id="69974"/>
    <lineage>
        <taxon>Bacteria</taxon>
        <taxon>Pseudomonadati</taxon>
        <taxon>Pseudomonadota</taxon>
        <taxon>Alphaproteobacteria</taxon>
        <taxon>Hyphomicrobiales</taxon>
        <taxon>Phyllobacteriaceae</taxon>
        <taxon>Mesorhizobium</taxon>
    </lineage>
</organism>
<proteinExistence type="predicted"/>
<dbReference type="EMBL" id="CCNE01000009">
    <property type="protein sequence ID" value="CDX52780.1"/>
    <property type="molecule type" value="Genomic_DNA"/>
</dbReference>